<evidence type="ECO:0000313" key="2">
    <source>
        <dbReference type="EMBL" id="PIS07786.1"/>
    </source>
</evidence>
<gene>
    <name evidence="2" type="ORF">COT78_01645</name>
</gene>
<proteinExistence type="predicted"/>
<reference evidence="3" key="1">
    <citation type="submission" date="2017-09" db="EMBL/GenBank/DDBJ databases">
        <title>Depth-based differentiation of microbial function through sediment-hosted aquifers and enrichment of novel symbionts in the deep terrestrial subsurface.</title>
        <authorList>
            <person name="Probst A.J."/>
            <person name="Ladd B."/>
            <person name="Jarett J.K."/>
            <person name="Geller-Mcgrath D.E."/>
            <person name="Sieber C.M.K."/>
            <person name="Emerson J.B."/>
            <person name="Anantharaman K."/>
            <person name="Thomas B.C."/>
            <person name="Malmstrom R."/>
            <person name="Stieglmeier M."/>
            <person name="Klingl A."/>
            <person name="Woyke T."/>
            <person name="Ryan C.M."/>
            <person name="Banfield J.F."/>
        </authorList>
    </citation>
    <scope>NUCLEOTIDE SEQUENCE [LARGE SCALE GENOMIC DNA]</scope>
</reference>
<organism evidence="2 3">
    <name type="scientific">Candidatus Berkelbacteria bacterium CG10_big_fil_rev_8_21_14_0_10_43_13</name>
    <dbReference type="NCBI Taxonomy" id="1974514"/>
    <lineage>
        <taxon>Bacteria</taxon>
        <taxon>Candidatus Berkelbacteria</taxon>
    </lineage>
</organism>
<dbReference type="EMBL" id="PEZW01000011">
    <property type="protein sequence ID" value="PIS07786.1"/>
    <property type="molecule type" value="Genomic_DNA"/>
</dbReference>
<sequence>MASIPVDSGHHDRSGRWRDPKNRTVRAVDPTAPWGKPDPDDLCGEALFDEMQTLFPEGDDLTIGRLVERERRSS</sequence>
<name>A0A2H0W6S6_9BACT</name>
<dbReference type="Proteomes" id="UP000231382">
    <property type="component" value="Unassembled WGS sequence"/>
</dbReference>
<accession>A0A2H0W6S6</accession>
<dbReference type="AlphaFoldDB" id="A0A2H0W6S6"/>
<feature type="compositionally biased region" description="Basic and acidic residues" evidence="1">
    <location>
        <begin position="8"/>
        <end position="22"/>
    </location>
</feature>
<comment type="caution">
    <text evidence="2">The sequence shown here is derived from an EMBL/GenBank/DDBJ whole genome shotgun (WGS) entry which is preliminary data.</text>
</comment>
<feature type="region of interest" description="Disordered" evidence="1">
    <location>
        <begin position="1"/>
        <end position="39"/>
    </location>
</feature>
<evidence type="ECO:0000256" key="1">
    <source>
        <dbReference type="SAM" id="MobiDB-lite"/>
    </source>
</evidence>
<protein>
    <submittedName>
        <fullName evidence="2">Uncharacterized protein</fullName>
    </submittedName>
</protein>
<evidence type="ECO:0000313" key="3">
    <source>
        <dbReference type="Proteomes" id="UP000231382"/>
    </source>
</evidence>